<dbReference type="EMBL" id="ML975154">
    <property type="protein sequence ID" value="KAF1813863.1"/>
    <property type="molecule type" value="Genomic_DNA"/>
</dbReference>
<gene>
    <name evidence="2 4" type="ORF">P152DRAFT_501549</name>
</gene>
<evidence type="ECO:0000313" key="4">
    <source>
        <dbReference type="RefSeq" id="XP_033535494.1"/>
    </source>
</evidence>
<reference evidence="4" key="2">
    <citation type="submission" date="2020-04" db="EMBL/GenBank/DDBJ databases">
        <authorList>
            <consortium name="NCBI Genome Project"/>
        </authorList>
    </citation>
    <scope>NUCLEOTIDE SEQUENCE</scope>
    <source>
        <strain evidence="4">CBS 781.70</strain>
    </source>
</reference>
<sequence length="186" mass="20654">MSNQDHTPEAIKKKRDERRKRIHTSAVEWQPFFIGALAVNYVLLLVVAAGYAFSERSTIPRWLAIMSFAVAVTCLTAFSIGWMIHLNWLQDWTCFSAISTSGSLDNGSPTLPVVNHLLGSNCPPPPEIDTEAGITDRWRPDTPGYGVQAPQQVYIGSNHIPDQQWQVNRANRVVGIQPSIIEDNGS</sequence>
<evidence type="ECO:0000313" key="3">
    <source>
        <dbReference type="Proteomes" id="UP000504638"/>
    </source>
</evidence>
<protein>
    <submittedName>
        <fullName evidence="2 4">Uncharacterized protein</fullName>
    </submittedName>
</protein>
<dbReference type="Proteomes" id="UP000504638">
    <property type="component" value="Unplaced"/>
</dbReference>
<evidence type="ECO:0000313" key="2">
    <source>
        <dbReference type="EMBL" id="KAF1813863.1"/>
    </source>
</evidence>
<proteinExistence type="predicted"/>
<accession>A0A6G1G738</accession>
<feature type="transmembrane region" description="Helical" evidence="1">
    <location>
        <begin position="32"/>
        <end position="53"/>
    </location>
</feature>
<keyword evidence="1" id="KW-0812">Transmembrane</keyword>
<keyword evidence="3" id="KW-1185">Reference proteome</keyword>
<keyword evidence="1" id="KW-0472">Membrane</keyword>
<evidence type="ECO:0000256" key="1">
    <source>
        <dbReference type="SAM" id="Phobius"/>
    </source>
</evidence>
<organism evidence="2">
    <name type="scientific">Eremomyces bilateralis CBS 781.70</name>
    <dbReference type="NCBI Taxonomy" id="1392243"/>
    <lineage>
        <taxon>Eukaryota</taxon>
        <taxon>Fungi</taxon>
        <taxon>Dikarya</taxon>
        <taxon>Ascomycota</taxon>
        <taxon>Pezizomycotina</taxon>
        <taxon>Dothideomycetes</taxon>
        <taxon>Dothideomycetes incertae sedis</taxon>
        <taxon>Eremomycetales</taxon>
        <taxon>Eremomycetaceae</taxon>
        <taxon>Eremomyces</taxon>
    </lineage>
</organism>
<dbReference type="RefSeq" id="XP_033535494.1">
    <property type="nucleotide sequence ID" value="XM_033682321.1"/>
</dbReference>
<reference evidence="4" key="3">
    <citation type="submission" date="2025-04" db="UniProtKB">
        <authorList>
            <consortium name="RefSeq"/>
        </authorList>
    </citation>
    <scope>IDENTIFICATION</scope>
    <source>
        <strain evidence="4">CBS 781.70</strain>
    </source>
</reference>
<feature type="transmembrane region" description="Helical" evidence="1">
    <location>
        <begin position="62"/>
        <end position="84"/>
    </location>
</feature>
<reference evidence="2 4" key="1">
    <citation type="submission" date="2020-01" db="EMBL/GenBank/DDBJ databases">
        <authorList>
            <consortium name="DOE Joint Genome Institute"/>
            <person name="Haridas S."/>
            <person name="Albert R."/>
            <person name="Binder M."/>
            <person name="Bloem J."/>
            <person name="Labutti K."/>
            <person name="Salamov A."/>
            <person name="Andreopoulos B."/>
            <person name="Baker S.E."/>
            <person name="Barry K."/>
            <person name="Bills G."/>
            <person name="Bluhm B.H."/>
            <person name="Cannon C."/>
            <person name="Castanera R."/>
            <person name="Culley D.E."/>
            <person name="Daum C."/>
            <person name="Ezra D."/>
            <person name="Gonzalez J.B."/>
            <person name="Henrissat B."/>
            <person name="Kuo A."/>
            <person name="Liang C."/>
            <person name="Lipzen A."/>
            <person name="Lutzoni F."/>
            <person name="Magnuson J."/>
            <person name="Mondo S."/>
            <person name="Nolan M."/>
            <person name="Ohm R."/>
            <person name="Pangilinan J."/>
            <person name="Park H.-J."/>
            <person name="Ramirez L."/>
            <person name="Alfaro M."/>
            <person name="Sun H."/>
            <person name="Tritt A."/>
            <person name="Yoshinaga Y."/>
            <person name="Zwiers L.-H."/>
            <person name="Turgeon B.G."/>
            <person name="Goodwin S.B."/>
            <person name="Spatafora J.W."/>
            <person name="Crous P.W."/>
            <person name="Grigoriev I.V."/>
        </authorList>
    </citation>
    <scope>NUCLEOTIDE SEQUENCE</scope>
    <source>
        <strain evidence="2 4">CBS 781.70</strain>
    </source>
</reference>
<name>A0A6G1G738_9PEZI</name>
<keyword evidence="1" id="KW-1133">Transmembrane helix</keyword>
<dbReference type="GeneID" id="54422891"/>
<dbReference type="AlphaFoldDB" id="A0A6G1G738"/>